<evidence type="ECO:0000313" key="3">
    <source>
        <dbReference type="Proteomes" id="UP000247810"/>
    </source>
</evidence>
<dbReference type="VEuPathDB" id="FungiDB:BO71DRAFT_228397"/>
<reference evidence="2 3" key="1">
    <citation type="submission" date="2018-02" db="EMBL/GenBank/DDBJ databases">
        <title>The genomes of Aspergillus section Nigri reveals drivers in fungal speciation.</title>
        <authorList>
            <consortium name="DOE Joint Genome Institute"/>
            <person name="Vesth T.C."/>
            <person name="Nybo J."/>
            <person name="Theobald S."/>
            <person name="Brandl J."/>
            <person name="Frisvad J.C."/>
            <person name="Nielsen K.F."/>
            <person name="Lyhne E.K."/>
            <person name="Kogle M.E."/>
            <person name="Kuo A."/>
            <person name="Riley R."/>
            <person name="Clum A."/>
            <person name="Nolan M."/>
            <person name="Lipzen A."/>
            <person name="Salamov A."/>
            <person name="Henrissat B."/>
            <person name="Wiebenga A."/>
            <person name="De vries R.P."/>
            <person name="Grigoriev I.V."/>
            <person name="Mortensen U.H."/>
            <person name="Andersen M.R."/>
            <person name="Baker S.E."/>
        </authorList>
    </citation>
    <scope>NUCLEOTIDE SEQUENCE [LARGE SCALE GENOMIC DNA]</scope>
    <source>
        <strain evidence="2 3">CBS 707.79</strain>
    </source>
</reference>
<gene>
    <name evidence="2" type="ORF">BO71DRAFT_228397</name>
</gene>
<feature type="signal peptide" evidence="1">
    <location>
        <begin position="1"/>
        <end position="19"/>
    </location>
</feature>
<organism evidence="2 3">
    <name type="scientific">Aspergillus ellipticus CBS 707.79</name>
    <dbReference type="NCBI Taxonomy" id="1448320"/>
    <lineage>
        <taxon>Eukaryota</taxon>
        <taxon>Fungi</taxon>
        <taxon>Dikarya</taxon>
        <taxon>Ascomycota</taxon>
        <taxon>Pezizomycotina</taxon>
        <taxon>Eurotiomycetes</taxon>
        <taxon>Eurotiomycetidae</taxon>
        <taxon>Eurotiales</taxon>
        <taxon>Aspergillaceae</taxon>
        <taxon>Aspergillus</taxon>
        <taxon>Aspergillus subgen. Circumdati</taxon>
    </lineage>
</organism>
<feature type="chain" id="PRO_5016463662" description="PiggyBac transposable element-derived protein domain-containing protein" evidence="1">
    <location>
        <begin position="20"/>
        <end position="125"/>
    </location>
</feature>
<evidence type="ECO:0000313" key="2">
    <source>
        <dbReference type="EMBL" id="PYH94512.1"/>
    </source>
</evidence>
<dbReference type="Proteomes" id="UP000247810">
    <property type="component" value="Unassembled WGS sequence"/>
</dbReference>
<name>A0A319ETM2_9EURO</name>
<protein>
    <recommendedName>
        <fullName evidence="4">PiggyBac transposable element-derived protein domain-containing protein</fullName>
    </recommendedName>
</protein>
<sequence>MCYMLLGIVSVILMFDAMGILYVSSQEACDDKTTKEKFFLLLLSSATPETHPPFLVANTWSLGSDRHLEQLSGAGVISTRYGVRSRQEVEPGSNLRKLIQCLRSLMRHQIDYWIENQPSVLLGSK</sequence>
<dbReference type="EMBL" id="KZ825870">
    <property type="protein sequence ID" value="PYH94512.1"/>
    <property type="molecule type" value="Genomic_DNA"/>
</dbReference>
<keyword evidence="3" id="KW-1185">Reference proteome</keyword>
<evidence type="ECO:0008006" key="4">
    <source>
        <dbReference type="Google" id="ProtNLM"/>
    </source>
</evidence>
<accession>A0A319ETM2</accession>
<proteinExistence type="predicted"/>
<keyword evidence="1" id="KW-0732">Signal</keyword>
<dbReference type="AlphaFoldDB" id="A0A319ETM2"/>
<evidence type="ECO:0000256" key="1">
    <source>
        <dbReference type="SAM" id="SignalP"/>
    </source>
</evidence>